<keyword evidence="3" id="KW-1185">Reference proteome</keyword>
<dbReference type="OrthoDB" id="410044at2759"/>
<feature type="region of interest" description="Disordered" evidence="1">
    <location>
        <begin position="290"/>
        <end position="367"/>
    </location>
</feature>
<feature type="compositionally biased region" description="Low complexity" evidence="1">
    <location>
        <begin position="500"/>
        <end position="511"/>
    </location>
</feature>
<feature type="compositionally biased region" description="Gly residues" evidence="1">
    <location>
        <begin position="42"/>
        <end position="64"/>
    </location>
</feature>
<dbReference type="Proteomes" id="UP001153618">
    <property type="component" value="Unassembled WGS sequence"/>
</dbReference>
<feature type="compositionally biased region" description="Basic and acidic residues" evidence="1">
    <location>
        <begin position="394"/>
        <end position="407"/>
    </location>
</feature>
<feature type="compositionally biased region" description="Acidic residues" evidence="1">
    <location>
        <begin position="628"/>
        <end position="641"/>
    </location>
</feature>
<feature type="compositionally biased region" description="Gly residues" evidence="1">
    <location>
        <begin position="73"/>
        <end position="86"/>
    </location>
</feature>
<feature type="region of interest" description="Disordered" evidence="1">
    <location>
        <begin position="1"/>
        <end position="156"/>
    </location>
</feature>
<feature type="compositionally biased region" description="Basic and acidic residues" evidence="1">
    <location>
        <begin position="322"/>
        <end position="335"/>
    </location>
</feature>
<dbReference type="EMBL" id="CAJVOS010000071">
    <property type="protein sequence ID" value="CAG8241559.1"/>
    <property type="molecule type" value="Genomic_DNA"/>
</dbReference>
<feature type="compositionally biased region" description="Low complexity" evidence="1">
    <location>
        <begin position="87"/>
        <end position="107"/>
    </location>
</feature>
<proteinExistence type="predicted"/>
<sequence>MESRPNNSNNGNNGNNPQWRGWNPNPRGNSNRRAGRTWVNGNGHGGNGHGGNGHGGNGHGGNGIGPHPNGNGANNGRGGYRNGPGNRGSFSTQHTSTSSFSGQTFPSPNSPAQHYNPGNQFASGFGGNNFNQGYNPNAAQPFGNFPQVHPGNLPQNYSQGYPSIGVIPGGPIYYTPGPECPPPFEFPVMQNPGFPVFMQPVPYTQAPVSPVMPQPSSPPGLLRRPLRPNEPLIVSSQPQYDTDRHRELYYYPPNQETPGMSPGWVDPAPGYCMQPDYNQHPLIAEHQSNQSSVDLSYSGGFAGERASDQLTQTRVGSDDSQDSDRGRTIVRDSHSTTDGGFDAPPVMPRSRSLVGPGTGTDDTPRKISLSDARKLIESHLEPDHTSNEPIEPENNPKDPQPEPKLESEQMETTPAEYVDETIHYNTEVECMDESFSRAGAGAETAGAQVGETEQLTLEITSLSSTMTSDEAAGPHTPQTDDEACQGVTAINLTTHEESESTLTEVEPESSTPVGAGGETDHGDKQDKGKAPAQPDVNAQLALSRGIRTVATSSLPRRSRPKHRKLKPKYQPKTDTGKTVEQYTRETYAEMVAKDPSFKLRDERIVDEVIQELEDETRKKSREQSGLDPDYESGDDADVSTN</sequence>
<feature type="region of interest" description="Disordered" evidence="1">
    <location>
        <begin position="612"/>
        <end position="641"/>
    </location>
</feature>
<feature type="compositionally biased region" description="Low complexity" evidence="1">
    <location>
        <begin position="118"/>
        <end position="139"/>
    </location>
</feature>
<feature type="compositionally biased region" description="Low complexity" evidence="1">
    <location>
        <begin position="1"/>
        <end position="27"/>
    </location>
</feature>
<accession>A0A9W4I8D3</accession>
<evidence type="ECO:0000313" key="3">
    <source>
        <dbReference type="Proteomes" id="UP001153618"/>
    </source>
</evidence>
<evidence type="ECO:0000256" key="1">
    <source>
        <dbReference type="SAM" id="MobiDB-lite"/>
    </source>
</evidence>
<reference evidence="2" key="1">
    <citation type="submission" date="2021-07" db="EMBL/GenBank/DDBJ databases">
        <authorList>
            <person name="Branca A.L. A."/>
        </authorList>
    </citation>
    <scope>NUCLEOTIDE SEQUENCE</scope>
</reference>
<evidence type="ECO:0000313" key="2">
    <source>
        <dbReference type="EMBL" id="CAG8241559.1"/>
    </source>
</evidence>
<feature type="compositionally biased region" description="Basic and acidic residues" evidence="1">
    <location>
        <begin position="615"/>
        <end position="624"/>
    </location>
</feature>
<organism evidence="2 3">
    <name type="scientific">Penicillium olsonii</name>
    <dbReference type="NCBI Taxonomy" id="99116"/>
    <lineage>
        <taxon>Eukaryota</taxon>
        <taxon>Fungi</taxon>
        <taxon>Dikarya</taxon>
        <taxon>Ascomycota</taxon>
        <taxon>Pezizomycotina</taxon>
        <taxon>Eurotiomycetes</taxon>
        <taxon>Eurotiomycetidae</taxon>
        <taxon>Eurotiales</taxon>
        <taxon>Aspergillaceae</taxon>
        <taxon>Penicillium</taxon>
    </lineage>
</organism>
<feature type="compositionally biased region" description="Basic residues" evidence="1">
    <location>
        <begin position="556"/>
        <end position="569"/>
    </location>
</feature>
<feature type="compositionally biased region" description="Basic and acidic residues" evidence="1">
    <location>
        <begin position="518"/>
        <end position="529"/>
    </location>
</feature>
<gene>
    <name evidence="2" type="ORF">POLS_LOCUS8554</name>
</gene>
<comment type="caution">
    <text evidence="2">The sequence shown here is derived from an EMBL/GenBank/DDBJ whole genome shotgun (WGS) entry which is preliminary data.</text>
</comment>
<feature type="region of interest" description="Disordered" evidence="1">
    <location>
        <begin position="379"/>
        <end position="412"/>
    </location>
</feature>
<protein>
    <submittedName>
        <fullName evidence="2">Uncharacterized protein</fullName>
    </submittedName>
</protein>
<dbReference type="AlphaFoldDB" id="A0A9W4I8D3"/>
<feature type="region of interest" description="Disordered" evidence="1">
    <location>
        <begin position="490"/>
        <end position="580"/>
    </location>
</feature>
<name>A0A9W4I8D3_PENOL</name>